<reference evidence="2" key="1">
    <citation type="journal article" date="2021" name="Nat. Commun.">
        <title>Genetic determinants of endophytism in the Arabidopsis root mycobiome.</title>
        <authorList>
            <person name="Mesny F."/>
            <person name="Miyauchi S."/>
            <person name="Thiergart T."/>
            <person name="Pickel B."/>
            <person name="Atanasova L."/>
            <person name="Karlsson M."/>
            <person name="Huettel B."/>
            <person name="Barry K.W."/>
            <person name="Haridas S."/>
            <person name="Chen C."/>
            <person name="Bauer D."/>
            <person name="Andreopoulos W."/>
            <person name="Pangilinan J."/>
            <person name="LaButti K."/>
            <person name="Riley R."/>
            <person name="Lipzen A."/>
            <person name="Clum A."/>
            <person name="Drula E."/>
            <person name="Henrissat B."/>
            <person name="Kohler A."/>
            <person name="Grigoriev I.V."/>
            <person name="Martin F.M."/>
            <person name="Hacquard S."/>
        </authorList>
    </citation>
    <scope>NUCLEOTIDE SEQUENCE</scope>
    <source>
        <strain evidence="2">MPI-SDFR-AT-0073</strain>
    </source>
</reference>
<accession>A0A9P8UA29</accession>
<evidence type="ECO:0000313" key="2">
    <source>
        <dbReference type="EMBL" id="KAH6646954.1"/>
    </source>
</evidence>
<dbReference type="AlphaFoldDB" id="A0A9P8UA29"/>
<protein>
    <submittedName>
        <fullName evidence="2">Uncharacterized protein</fullName>
    </submittedName>
</protein>
<sequence length="159" mass="17871">MRRTILILCPRLLVSSSLQTEPGWPPCPVGGHNNRRNKIRPGDDYVSFHLSAKITQRVVATELKQGVQPVRAVASTLGVTGKQVGMFYTSLDYGVFIALLYNNSWLWLFTQQPSAISHTCPDRWPRRPQYHSSSHFHSECSDHSPHFSSTLADEGIILV</sequence>
<proteinExistence type="predicted"/>
<name>A0A9P8UA29_9PEZI</name>
<organism evidence="2 3">
    <name type="scientific">Truncatella angustata</name>
    <dbReference type="NCBI Taxonomy" id="152316"/>
    <lineage>
        <taxon>Eukaryota</taxon>
        <taxon>Fungi</taxon>
        <taxon>Dikarya</taxon>
        <taxon>Ascomycota</taxon>
        <taxon>Pezizomycotina</taxon>
        <taxon>Sordariomycetes</taxon>
        <taxon>Xylariomycetidae</taxon>
        <taxon>Amphisphaeriales</taxon>
        <taxon>Sporocadaceae</taxon>
        <taxon>Truncatella</taxon>
    </lineage>
</organism>
<evidence type="ECO:0000256" key="1">
    <source>
        <dbReference type="SAM" id="SignalP"/>
    </source>
</evidence>
<evidence type="ECO:0000313" key="3">
    <source>
        <dbReference type="Proteomes" id="UP000758603"/>
    </source>
</evidence>
<feature type="signal peptide" evidence="1">
    <location>
        <begin position="1"/>
        <end position="19"/>
    </location>
</feature>
<keyword evidence="1" id="KW-0732">Signal</keyword>
<gene>
    <name evidence="2" type="ORF">BKA67DRAFT_421126</name>
</gene>
<dbReference type="GeneID" id="70125708"/>
<dbReference type="RefSeq" id="XP_045953468.1">
    <property type="nucleotide sequence ID" value="XM_046096816.1"/>
</dbReference>
<feature type="chain" id="PRO_5040256806" evidence="1">
    <location>
        <begin position="20"/>
        <end position="159"/>
    </location>
</feature>
<dbReference type="Proteomes" id="UP000758603">
    <property type="component" value="Unassembled WGS sequence"/>
</dbReference>
<keyword evidence="3" id="KW-1185">Reference proteome</keyword>
<comment type="caution">
    <text evidence="2">The sequence shown here is derived from an EMBL/GenBank/DDBJ whole genome shotgun (WGS) entry which is preliminary data.</text>
</comment>
<dbReference type="EMBL" id="JAGPXC010000009">
    <property type="protein sequence ID" value="KAH6646954.1"/>
    <property type="molecule type" value="Genomic_DNA"/>
</dbReference>